<organism evidence="1 2">
    <name type="scientific">Bradyrhizobium yuanmingense</name>
    <dbReference type="NCBI Taxonomy" id="108015"/>
    <lineage>
        <taxon>Bacteria</taxon>
        <taxon>Pseudomonadati</taxon>
        <taxon>Pseudomonadota</taxon>
        <taxon>Alphaproteobacteria</taxon>
        <taxon>Hyphomicrobiales</taxon>
        <taxon>Nitrobacteraceae</taxon>
        <taxon>Bradyrhizobium</taxon>
    </lineage>
</organism>
<reference evidence="1 2" key="1">
    <citation type="submission" date="2016-08" db="EMBL/GenBank/DDBJ databases">
        <authorList>
            <person name="Seilhamer J.J."/>
        </authorList>
    </citation>
    <scope>NUCLEOTIDE SEQUENCE [LARGE SCALE GENOMIC DNA]</scope>
    <source>
        <strain evidence="1 2">CCBAU 10071</strain>
    </source>
</reference>
<proteinExistence type="predicted"/>
<sequence>MIPADWTPAFVLPNIPLEAAIGCDIAVLAAAHNHRVAVLERTHSTLRRFLNRFADNFGQKLEPPF</sequence>
<dbReference type="Proteomes" id="UP000183174">
    <property type="component" value="Unassembled WGS sequence"/>
</dbReference>
<evidence type="ECO:0000313" key="2">
    <source>
        <dbReference type="Proteomes" id="UP000183174"/>
    </source>
</evidence>
<accession>A0A1C3VKI7</accession>
<dbReference type="EMBL" id="FMAE01000004">
    <property type="protein sequence ID" value="SCB28303.1"/>
    <property type="molecule type" value="Genomic_DNA"/>
</dbReference>
<dbReference type="AlphaFoldDB" id="A0A1C3VKI7"/>
<protein>
    <submittedName>
        <fullName evidence="1">Uncharacterized protein</fullName>
    </submittedName>
</protein>
<gene>
    <name evidence="1" type="ORF">GA0061099_1004138</name>
</gene>
<name>A0A1C3VKI7_9BRAD</name>
<dbReference type="RefSeq" id="WP_074447840.1">
    <property type="nucleotide sequence ID" value="NZ_FMAE01000004.1"/>
</dbReference>
<evidence type="ECO:0000313" key="1">
    <source>
        <dbReference type="EMBL" id="SCB28303.1"/>
    </source>
</evidence>